<dbReference type="AlphaFoldDB" id="Q2NCG3"/>
<dbReference type="InterPro" id="IPR006683">
    <property type="entry name" value="Thioestr_dom"/>
</dbReference>
<evidence type="ECO:0000256" key="1">
    <source>
        <dbReference type="ARBA" id="ARBA00022801"/>
    </source>
</evidence>
<proteinExistence type="predicted"/>
<dbReference type="CDD" id="cd03443">
    <property type="entry name" value="PaaI_thioesterase"/>
    <property type="match status" value="1"/>
</dbReference>
<name>Q2NCG3_ERYLH</name>
<dbReference type="Proteomes" id="UP000008808">
    <property type="component" value="Chromosome"/>
</dbReference>
<evidence type="ECO:0000259" key="2">
    <source>
        <dbReference type="Pfam" id="PF03061"/>
    </source>
</evidence>
<evidence type="ECO:0000313" key="4">
    <source>
        <dbReference type="Proteomes" id="UP000008808"/>
    </source>
</evidence>
<dbReference type="GO" id="GO:0016289">
    <property type="term" value="F:acyl-CoA hydrolase activity"/>
    <property type="evidence" value="ECO:0007669"/>
    <property type="project" value="UniProtKB-ARBA"/>
</dbReference>
<dbReference type="OrthoDB" id="9813158at2"/>
<dbReference type="SUPFAM" id="SSF54637">
    <property type="entry name" value="Thioesterase/thiol ester dehydrase-isomerase"/>
    <property type="match status" value="1"/>
</dbReference>
<dbReference type="Gene3D" id="3.10.129.10">
    <property type="entry name" value="Hotdog Thioesterase"/>
    <property type="match status" value="1"/>
</dbReference>
<feature type="domain" description="Thioesterase" evidence="2">
    <location>
        <begin position="42"/>
        <end position="118"/>
    </location>
</feature>
<organism evidence="3 4">
    <name type="scientific">Erythrobacter litoralis (strain HTCC2594)</name>
    <dbReference type="NCBI Taxonomy" id="314225"/>
    <lineage>
        <taxon>Bacteria</taxon>
        <taxon>Pseudomonadati</taxon>
        <taxon>Pseudomonadota</taxon>
        <taxon>Alphaproteobacteria</taxon>
        <taxon>Sphingomonadales</taxon>
        <taxon>Erythrobacteraceae</taxon>
        <taxon>Erythrobacter/Porphyrobacter group</taxon>
        <taxon>Erythrobacter</taxon>
    </lineage>
</organism>
<dbReference type="Pfam" id="PF03061">
    <property type="entry name" value="4HBT"/>
    <property type="match status" value="1"/>
</dbReference>
<dbReference type="InterPro" id="IPR003736">
    <property type="entry name" value="PAAI_dom"/>
</dbReference>
<accession>Q2NCG3</accession>
<dbReference type="InterPro" id="IPR029069">
    <property type="entry name" value="HotDog_dom_sf"/>
</dbReference>
<gene>
    <name evidence="3" type="ordered locus">ELI_02680</name>
</gene>
<dbReference type="HOGENOM" id="CLU_089876_9_0_5"/>
<protein>
    <recommendedName>
        <fullName evidence="2">Thioesterase domain-containing protein</fullName>
    </recommendedName>
</protein>
<keyword evidence="1" id="KW-0378">Hydrolase</keyword>
<dbReference type="RefSeq" id="WP_011413504.1">
    <property type="nucleotide sequence ID" value="NC_007722.1"/>
</dbReference>
<dbReference type="KEGG" id="eli:ELI_02680"/>
<sequence>MANDLAVITPYAASLGIAVHGDEDGIPILHVGGEEITEGRPGFYHGGAISGLLETAGYAALRVALDAEGRKVQIKPINMTVQFLAPAKAAPLYAKARITKLGRRNANIAVECWQDDRERPRATAIMNVLLAESAG</sequence>
<reference evidence="4" key="1">
    <citation type="journal article" date="2009" name="J. Bacteriol.">
        <title>Complete genome sequence of Erythrobacter litoralis HTCC2594.</title>
        <authorList>
            <person name="Oh H.M."/>
            <person name="Giovannoni S.J."/>
            <person name="Ferriera S."/>
            <person name="Johnson J."/>
            <person name="Cho J.C."/>
        </authorList>
    </citation>
    <scope>NUCLEOTIDE SEQUENCE [LARGE SCALE GENOMIC DNA]</scope>
    <source>
        <strain evidence="4">HTCC2594</strain>
    </source>
</reference>
<dbReference type="NCBIfam" id="TIGR00369">
    <property type="entry name" value="unchar_dom_1"/>
    <property type="match status" value="1"/>
</dbReference>
<evidence type="ECO:0000313" key="3">
    <source>
        <dbReference type="EMBL" id="ABC62628.1"/>
    </source>
</evidence>
<keyword evidence="4" id="KW-1185">Reference proteome</keyword>
<dbReference type="EMBL" id="CP000157">
    <property type="protein sequence ID" value="ABC62628.1"/>
    <property type="molecule type" value="Genomic_DNA"/>
</dbReference>
<dbReference type="eggNOG" id="COG2050">
    <property type="taxonomic scope" value="Bacteria"/>
</dbReference>
<dbReference type="STRING" id="314225.ELI_02680"/>